<dbReference type="Pfam" id="PF03704">
    <property type="entry name" value="BTAD"/>
    <property type="match status" value="1"/>
</dbReference>
<feature type="repeat" description="TPR" evidence="5">
    <location>
        <begin position="821"/>
        <end position="854"/>
    </location>
</feature>
<evidence type="ECO:0000256" key="3">
    <source>
        <dbReference type="ARBA" id="ARBA00023125"/>
    </source>
</evidence>
<evidence type="ECO:0000313" key="9">
    <source>
        <dbReference type="Proteomes" id="UP000612899"/>
    </source>
</evidence>
<keyword evidence="3 6" id="KW-0238">DNA-binding</keyword>
<comment type="caution">
    <text evidence="8">The sequence shown here is derived from an EMBL/GenBank/DDBJ whole genome shotgun (WGS) entry which is preliminary data.</text>
</comment>
<organism evidence="8 9">
    <name type="scientific">Rhizocola hellebori</name>
    <dbReference type="NCBI Taxonomy" id="1392758"/>
    <lineage>
        <taxon>Bacteria</taxon>
        <taxon>Bacillati</taxon>
        <taxon>Actinomycetota</taxon>
        <taxon>Actinomycetes</taxon>
        <taxon>Micromonosporales</taxon>
        <taxon>Micromonosporaceae</taxon>
        <taxon>Rhizocola</taxon>
    </lineage>
</organism>
<dbReference type="Gene3D" id="3.40.50.300">
    <property type="entry name" value="P-loop containing nucleotide triphosphate hydrolases"/>
    <property type="match status" value="1"/>
</dbReference>
<dbReference type="SMART" id="SM00028">
    <property type="entry name" value="TPR"/>
    <property type="match status" value="5"/>
</dbReference>
<dbReference type="SMART" id="SM01043">
    <property type="entry name" value="BTAD"/>
    <property type="match status" value="1"/>
</dbReference>
<name>A0A8J3Q3J6_9ACTN</name>
<dbReference type="CDD" id="cd15831">
    <property type="entry name" value="BTAD"/>
    <property type="match status" value="1"/>
</dbReference>
<dbReference type="GO" id="GO:0043531">
    <property type="term" value="F:ADP binding"/>
    <property type="evidence" value="ECO:0007669"/>
    <property type="project" value="InterPro"/>
</dbReference>
<dbReference type="PANTHER" id="PTHR35807:SF1">
    <property type="entry name" value="TRANSCRIPTIONAL REGULATOR REDD"/>
    <property type="match status" value="1"/>
</dbReference>
<dbReference type="GO" id="GO:0000160">
    <property type="term" value="P:phosphorelay signal transduction system"/>
    <property type="evidence" value="ECO:0007669"/>
    <property type="project" value="InterPro"/>
</dbReference>
<dbReference type="InterPro" id="IPR027417">
    <property type="entry name" value="P-loop_NTPase"/>
</dbReference>
<dbReference type="SUPFAM" id="SSF48452">
    <property type="entry name" value="TPR-like"/>
    <property type="match status" value="3"/>
</dbReference>
<dbReference type="InterPro" id="IPR051677">
    <property type="entry name" value="AfsR-DnrI-RedD_regulator"/>
</dbReference>
<dbReference type="GO" id="GO:0003677">
    <property type="term" value="F:DNA binding"/>
    <property type="evidence" value="ECO:0007669"/>
    <property type="project" value="UniProtKB-UniRule"/>
</dbReference>
<dbReference type="PANTHER" id="PTHR35807">
    <property type="entry name" value="TRANSCRIPTIONAL REGULATOR REDD-RELATED"/>
    <property type="match status" value="1"/>
</dbReference>
<evidence type="ECO:0000256" key="5">
    <source>
        <dbReference type="PROSITE-ProRule" id="PRU00339"/>
    </source>
</evidence>
<dbReference type="Gene3D" id="1.10.10.10">
    <property type="entry name" value="Winged helix-like DNA-binding domain superfamily/Winged helix DNA-binding domain"/>
    <property type="match status" value="1"/>
</dbReference>
<dbReference type="Gene3D" id="1.25.40.10">
    <property type="entry name" value="Tetratricopeptide repeat domain"/>
    <property type="match status" value="2"/>
</dbReference>
<dbReference type="InterPro" id="IPR036388">
    <property type="entry name" value="WH-like_DNA-bd_sf"/>
</dbReference>
<dbReference type="SUPFAM" id="SSF52540">
    <property type="entry name" value="P-loop containing nucleoside triphosphate hydrolases"/>
    <property type="match status" value="1"/>
</dbReference>
<dbReference type="InterPro" id="IPR019734">
    <property type="entry name" value="TPR_rpt"/>
</dbReference>
<keyword evidence="5" id="KW-0802">TPR repeat</keyword>
<dbReference type="RefSeq" id="WP_203906635.1">
    <property type="nucleotide sequence ID" value="NZ_BONY01000003.1"/>
</dbReference>
<comment type="similarity">
    <text evidence="1">Belongs to the AfsR/DnrI/RedD regulatory family.</text>
</comment>
<keyword evidence="2" id="KW-0805">Transcription regulation</keyword>
<dbReference type="PRINTS" id="PR00364">
    <property type="entry name" value="DISEASERSIST"/>
</dbReference>
<feature type="domain" description="OmpR/PhoB-type" evidence="7">
    <location>
        <begin position="1"/>
        <end position="87"/>
    </location>
</feature>
<dbReference type="SMART" id="SM00862">
    <property type="entry name" value="Trans_reg_C"/>
    <property type="match status" value="1"/>
</dbReference>
<evidence type="ECO:0000313" key="8">
    <source>
        <dbReference type="EMBL" id="GIH02708.1"/>
    </source>
</evidence>
<reference evidence="8" key="1">
    <citation type="submission" date="2021-01" db="EMBL/GenBank/DDBJ databases">
        <title>Whole genome shotgun sequence of Rhizocola hellebori NBRC 109834.</title>
        <authorList>
            <person name="Komaki H."/>
            <person name="Tamura T."/>
        </authorList>
    </citation>
    <scope>NUCLEOTIDE SEQUENCE</scope>
    <source>
        <strain evidence="8">NBRC 109834</strain>
    </source>
</reference>
<sequence>MLFRVLGPLSVERAGLALSALMVRRLLAALLCRPNECVAVEGLLLALWGENPPPGSRKTLRVYVRRLRSALSEARIVHEPAGYRLIVRAGELDSDEFVRLVSAARTAEPEQALALLSEAIKLWRGNAFEDVREYPPVADEARQLDEQLVLAETGHARLQLELGRHAELVPHLTKLVDVHPYREELRGYLMLALYRSGRQSEALEVYRNTRRLLDHELGIEPGPELQRLHESILRADSALEQSIPPNATVPRELPADIGSFVGRAEHLKALDEMLPEPTAPVVISAIAGSAGVGKTALAVHWAHAVADRFPDGQLFANLRGFDPAAPPVDPASVVRRFLDALGVPSQRIPSDLEAQATLYRSQLSGKKMLVLLDNAYDAEQVRPLLPGSADSLVIVTSRNRLASLVATNSARPLMLDVLTEPEARQLLAARLGQEQIAAESAAVDEIIARCVRLPLALAIAAARAATQPNLPLEALAAQLREERAFDSDDPLTHLSRVFSCSYQRLTSGAARLFRMLGLHPGPDTTISAAASLIAMPLPHARQLLSELVQAHLITEHAPGRYAFHDLLRAYAAEQTRAIDSDDDRRAAVRRLLDHYSHSAVAADRFLDAQRDPVELPAAQAGVILDEFADKDEAMTWFKAQHQVLLSTIRIADETQADTQVWLLVWAITTFVMRQGHWRDWAAIQMPAIEGARRLGNAAWQAYAWRSLGYANSTMGDYETALEKLAKALMLYREIEHQSGQAHVHHSIAMVYVRQDRPAEALEQAKLALVAYQAAGHRMGLASSLNTVGWYEAMLGQYDEALAHCHQALKLLVELDHIHGQAATWHSIGHIHQQMQQYEQAADSNEAALRLYRELGDLYYQGDTLERLGDARAAMGDHEKARAAWEQALAILTGLDHPQASQVAEKLSTIWR</sequence>
<gene>
    <name evidence="8" type="ORF">Rhe02_07750</name>
</gene>
<dbReference type="PROSITE" id="PS51755">
    <property type="entry name" value="OMPR_PHOB"/>
    <property type="match status" value="1"/>
</dbReference>
<dbReference type="InterPro" id="IPR005158">
    <property type="entry name" value="BTAD"/>
</dbReference>
<accession>A0A8J3Q3J6</accession>
<dbReference type="AlphaFoldDB" id="A0A8J3Q3J6"/>
<keyword evidence="9" id="KW-1185">Reference proteome</keyword>
<dbReference type="InterPro" id="IPR011990">
    <property type="entry name" value="TPR-like_helical_dom_sf"/>
</dbReference>
<dbReference type="Pfam" id="PF13424">
    <property type="entry name" value="TPR_12"/>
    <property type="match status" value="2"/>
</dbReference>
<evidence type="ECO:0000259" key="7">
    <source>
        <dbReference type="PROSITE" id="PS51755"/>
    </source>
</evidence>
<keyword evidence="4" id="KW-0804">Transcription</keyword>
<feature type="repeat" description="TPR" evidence="5">
    <location>
        <begin position="701"/>
        <end position="734"/>
    </location>
</feature>
<feature type="DNA-binding region" description="OmpR/PhoB-type" evidence="6">
    <location>
        <begin position="1"/>
        <end position="87"/>
    </location>
</feature>
<dbReference type="InterPro" id="IPR016032">
    <property type="entry name" value="Sig_transdc_resp-reg_C-effctor"/>
</dbReference>
<protein>
    <submittedName>
        <fullName evidence="8">SARP family transcriptional regulator</fullName>
    </submittedName>
</protein>
<dbReference type="SUPFAM" id="SSF46894">
    <property type="entry name" value="C-terminal effector domain of the bipartite response regulators"/>
    <property type="match status" value="1"/>
</dbReference>
<dbReference type="EMBL" id="BONY01000003">
    <property type="protein sequence ID" value="GIH02708.1"/>
    <property type="molecule type" value="Genomic_DNA"/>
</dbReference>
<evidence type="ECO:0000256" key="6">
    <source>
        <dbReference type="PROSITE-ProRule" id="PRU01091"/>
    </source>
</evidence>
<evidence type="ECO:0000256" key="1">
    <source>
        <dbReference type="ARBA" id="ARBA00005820"/>
    </source>
</evidence>
<dbReference type="PROSITE" id="PS50005">
    <property type="entry name" value="TPR"/>
    <property type="match status" value="2"/>
</dbReference>
<dbReference type="Proteomes" id="UP000612899">
    <property type="component" value="Unassembled WGS sequence"/>
</dbReference>
<proteinExistence type="inferred from homology"/>
<dbReference type="GO" id="GO:0006355">
    <property type="term" value="P:regulation of DNA-templated transcription"/>
    <property type="evidence" value="ECO:0007669"/>
    <property type="project" value="InterPro"/>
</dbReference>
<evidence type="ECO:0000256" key="4">
    <source>
        <dbReference type="ARBA" id="ARBA00023163"/>
    </source>
</evidence>
<dbReference type="Pfam" id="PF00486">
    <property type="entry name" value="Trans_reg_C"/>
    <property type="match status" value="1"/>
</dbReference>
<dbReference type="InterPro" id="IPR001867">
    <property type="entry name" value="OmpR/PhoB-type_DNA-bd"/>
</dbReference>
<evidence type="ECO:0000256" key="2">
    <source>
        <dbReference type="ARBA" id="ARBA00023015"/>
    </source>
</evidence>